<feature type="compositionally biased region" description="Low complexity" evidence="1">
    <location>
        <begin position="75"/>
        <end position="118"/>
    </location>
</feature>
<keyword evidence="2" id="KW-0472">Membrane</keyword>
<feature type="compositionally biased region" description="Basic and acidic residues" evidence="1">
    <location>
        <begin position="178"/>
        <end position="188"/>
    </location>
</feature>
<feature type="transmembrane region" description="Helical" evidence="2">
    <location>
        <begin position="195"/>
        <end position="214"/>
    </location>
</feature>
<reference evidence="4" key="1">
    <citation type="journal article" date="2019" name="Int. J. Syst. Evol. Microbiol.">
        <title>The Global Catalogue of Microorganisms (GCM) 10K type strain sequencing project: providing services to taxonomists for standard genome sequencing and annotation.</title>
        <authorList>
            <consortium name="The Broad Institute Genomics Platform"/>
            <consortium name="The Broad Institute Genome Sequencing Center for Infectious Disease"/>
            <person name="Wu L."/>
            <person name="Ma J."/>
        </authorList>
    </citation>
    <scope>NUCLEOTIDE SEQUENCE [LARGE SCALE GENOMIC DNA]</scope>
    <source>
        <strain evidence="4">CCM 7435</strain>
    </source>
</reference>
<evidence type="ECO:0000313" key="4">
    <source>
        <dbReference type="Proteomes" id="UP001597299"/>
    </source>
</evidence>
<feature type="region of interest" description="Disordered" evidence="1">
    <location>
        <begin position="61"/>
        <end position="188"/>
    </location>
</feature>
<keyword evidence="2" id="KW-0812">Transmembrane</keyword>
<feature type="region of interest" description="Disordered" evidence="1">
    <location>
        <begin position="224"/>
        <end position="277"/>
    </location>
</feature>
<evidence type="ECO:0008006" key="5">
    <source>
        <dbReference type="Google" id="ProtNLM"/>
    </source>
</evidence>
<keyword evidence="4" id="KW-1185">Reference proteome</keyword>
<accession>A0ABW4YS15</accession>
<name>A0ABW4YS15_9HYPH</name>
<gene>
    <name evidence="3" type="ORF">ACFSNC_01795</name>
</gene>
<proteinExistence type="predicted"/>
<dbReference type="RefSeq" id="WP_213354577.1">
    <property type="nucleotide sequence ID" value="NZ_JAHBGB010000041.1"/>
</dbReference>
<evidence type="ECO:0000313" key="3">
    <source>
        <dbReference type="EMBL" id="MFD2139125.1"/>
    </source>
</evidence>
<feature type="compositionally biased region" description="Basic and acidic residues" evidence="1">
    <location>
        <begin position="61"/>
        <end position="74"/>
    </location>
</feature>
<evidence type="ECO:0000256" key="2">
    <source>
        <dbReference type="SAM" id="Phobius"/>
    </source>
</evidence>
<dbReference type="Proteomes" id="UP001597299">
    <property type="component" value="Unassembled WGS sequence"/>
</dbReference>
<comment type="caution">
    <text evidence="3">The sequence shown here is derived from an EMBL/GenBank/DDBJ whole genome shotgun (WGS) entry which is preliminary data.</text>
</comment>
<keyword evidence="2" id="KW-1133">Transmembrane helix</keyword>
<feature type="compositionally biased region" description="Low complexity" evidence="1">
    <location>
        <begin position="137"/>
        <end position="153"/>
    </location>
</feature>
<protein>
    <recommendedName>
        <fullName evidence="5">CheA signal transduction histidine kinase</fullName>
    </recommendedName>
</protein>
<feature type="compositionally biased region" description="Low complexity" evidence="1">
    <location>
        <begin position="226"/>
        <end position="269"/>
    </location>
</feature>
<sequence length="472" mass="49301">MADYYPLLARAIEQQPNKGREAREVIYARARKALLVQLNGANPPMPEEDIARQKDFLEAAIRRVEADHGGREAEPAPAAATPASAAPKPEAPKPASAPAPATSRPAEPEAAAPKPAAPSFIPQSQDVGKDRLATDRPATGPSGPAAGSPVAAGEGEGEADELWAGIERPPVLDEDEADARAELPDEASRKGRTRLIIGAAAALVLLLAIGGGLYSQRDRLAGLMQGGSSPSAPSQQAAQAPAGAPAPEAAAKSTDRVAQAPSTAPTQQPAAPPPAVQSAPRAMLLEEATGAGQGLQQFVGKVDWSTETFQPGTGQPQDVGIKAVIDIPDRNFKATMTIRRNPDPNIPASHIVEVQFQLPSDFDYGNVASVPGMQAMASEGAQGAPLRGLAVRVAPGYFLIGLLSGEREQQYNLSMMFSRGFLNVPVVFENGRRAILVVEKGASGEEAFRTAFSAWGLLRPSQQPQPQQPNGN</sequence>
<organism evidence="3 4">
    <name type="scientific">Ancylobacter oerskovii</name>
    <dbReference type="NCBI Taxonomy" id="459519"/>
    <lineage>
        <taxon>Bacteria</taxon>
        <taxon>Pseudomonadati</taxon>
        <taxon>Pseudomonadota</taxon>
        <taxon>Alphaproteobacteria</taxon>
        <taxon>Hyphomicrobiales</taxon>
        <taxon>Xanthobacteraceae</taxon>
        <taxon>Ancylobacter</taxon>
    </lineage>
</organism>
<evidence type="ECO:0000256" key="1">
    <source>
        <dbReference type="SAM" id="MobiDB-lite"/>
    </source>
</evidence>
<dbReference type="EMBL" id="JBHUHD010000001">
    <property type="protein sequence ID" value="MFD2139125.1"/>
    <property type="molecule type" value="Genomic_DNA"/>
</dbReference>